<dbReference type="Gene3D" id="3.80.10.10">
    <property type="entry name" value="Ribonuclease Inhibitor"/>
    <property type="match status" value="1"/>
</dbReference>
<sequence length="145" mass="15817">YCGLTTDKLFGKDSFLLQATSLTLLDLAHNEITHIPKNVFKGLTNLDTLLLFSNNISTIEENPFVVLKDASSFGIQVNPFKCDCRLAWFHLFALDQIGKQLSGHTVLEGMTCASPSNMAGKKLPDLKTTEFCCAATNGSVRVCGD</sequence>
<dbReference type="InterPro" id="IPR000483">
    <property type="entry name" value="Cys-rich_flank_reg_C"/>
</dbReference>
<proteinExistence type="predicted"/>
<dbReference type="Proteomes" id="UP001152795">
    <property type="component" value="Unassembled WGS sequence"/>
</dbReference>
<dbReference type="Pfam" id="PF13855">
    <property type="entry name" value="LRR_8"/>
    <property type="match status" value="1"/>
</dbReference>
<protein>
    <submittedName>
        <fullName evidence="1">Slit</fullName>
    </submittedName>
</protein>
<dbReference type="InterPro" id="IPR003591">
    <property type="entry name" value="Leu-rich_rpt_typical-subtyp"/>
</dbReference>
<dbReference type="GO" id="GO:0005886">
    <property type="term" value="C:plasma membrane"/>
    <property type="evidence" value="ECO:0007669"/>
    <property type="project" value="TreeGrafter"/>
</dbReference>
<feature type="non-terminal residue" evidence="1">
    <location>
        <position position="145"/>
    </location>
</feature>
<keyword evidence="2" id="KW-1185">Reference proteome</keyword>
<dbReference type="SMART" id="SM00082">
    <property type="entry name" value="LRRCT"/>
    <property type="match status" value="1"/>
</dbReference>
<dbReference type="InterPro" id="IPR050541">
    <property type="entry name" value="LRR_TM_domain-containing"/>
</dbReference>
<reference evidence="1" key="1">
    <citation type="submission" date="2020-04" db="EMBL/GenBank/DDBJ databases">
        <authorList>
            <person name="Alioto T."/>
            <person name="Alioto T."/>
            <person name="Gomez Garrido J."/>
        </authorList>
    </citation>
    <scope>NUCLEOTIDE SEQUENCE</scope>
    <source>
        <strain evidence="1">A484AB</strain>
    </source>
</reference>
<dbReference type="OrthoDB" id="283575at2759"/>
<dbReference type="PANTHER" id="PTHR24369:SF210">
    <property type="entry name" value="CHAOPTIN-RELATED"/>
    <property type="match status" value="1"/>
</dbReference>
<name>A0A6S7HZA1_PARCT</name>
<dbReference type="InterPro" id="IPR001611">
    <property type="entry name" value="Leu-rich_rpt"/>
</dbReference>
<accession>A0A6S7HZA1</accession>
<gene>
    <name evidence="1" type="ORF">PACLA_8A012216</name>
</gene>
<dbReference type="EMBL" id="CACRXK020006666">
    <property type="protein sequence ID" value="CAB4010067.1"/>
    <property type="molecule type" value="Genomic_DNA"/>
</dbReference>
<evidence type="ECO:0000313" key="2">
    <source>
        <dbReference type="Proteomes" id="UP001152795"/>
    </source>
</evidence>
<organism evidence="1 2">
    <name type="scientific">Paramuricea clavata</name>
    <name type="common">Red gorgonian</name>
    <name type="synonym">Violescent sea-whip</name>
    <dbReference type="NCBI Taxonomy" id="317549"/>
    <lineage>
        <taxon>Eukaryota</taxon>
        <taxon>Metazoa</taxon>
        <taxon>Cnidaria</taxon>
        <taxon>Anthozoa</taxon>
        <taxon>Octocorallia</taxon>
        <taxon>Malacalcyonacea</taxon>
        <taxon>Plexauridae</taxon>
        <taxon>Paramuricea</taxon>
    </lineage>
</organism>
<feature type="non-terminal residue" evidence="1">
    <location>
        <position position="1"/>
    </location>
</feature>
<dbReference type="AlphaFoldDB" id="A0A6S7HZA1"/>
<dbReference type="PANTHER" id="PTHR24369">
    <property type="entry name" value="ANTIGEN BSP, PUTATIVE-RELATED"/>
    <property type="match status" value="1"/>
</dbReference>
<dbReference type="InterPro" id="IPR032675">
    <property type="entry name" value="LRR_dom_sf"/>
</dbReference>
<dbReference type="PROSITE" id="PS51450">
    <property type="entry name" value="LRR"/>
    <property type="match status" value="2"/>
</dbReference>
<evidence type="ECO:0000313" key="1">
    <source>
        <dbReference type="EMBL" id="CAB4010067.1"/>
    </source>
</evidence>
<comment type="caution">
    <text evidence="1">The sequence shown here is derived from an EMBL/GenBank/DDBJ whole genome shotgun (WGS) entry which is preliminary data.</text>
</comment>
<dbReference type="SUPFAM" id="SSF52058">
    <property type="entry name" value="L domain-like"/>
    <property type="match status" value="1"/>
</dbReference>
<dbReference type="SMART" id="SM00369">
    <property type="entry name" value="LRR_TYP"/>
    <property type="match status" value="2"/>
</dbReference>